<organism evidence="14 15">
    <name type="scientific">Dioscorea zingiberensis</name>
    <dbReference type="NCBI Taxonomy" id="325984"/>
    <lineage>
        <taxon>Eukaryota</taxon>
        <taxon>Viridiplantae</taxon>
        <taxon>Streptophyta</taxon>
        <taxon>Embryophyta</taxon>
        <taxon>Tracheophyta</taxon>
        <taxon>Spermatophyta</taxon>
        <taxon>Magnoliopsida</taxon>
        <taxon>Liliopsida</taxon>
        <taxon>Dioscoreales</taxon>
        <taxon>Dioscoreaceae</taxon>
        <taxon>Dioscorea</taxon>
    </lineage>
</organism>
<dbReference type="PANTHER" id="PTHR21237">
    <property type="entry name" value="GRPE PROTEIN"/>
    <property type="match status" value="1"/>
</dbReference>
<evidence type="ECO:0000256" key="9">
    <source>
        <dbReference type="ARBA" id="ARBA00063669"/>
    </source>
</evidence>
<dbReference type="FunFam" id="3.90.20.20:FF:000005">
    <property type="entry name" value="GrpE protein homolog"/>
    <property type="match status" value="1"/>
</dbReference>
<dbReference type="GO" id="GO:0042803">
    <property type="term" value="F:protein homodimerization activity"/>
    <property type="evidence" value="ECO:0007669"/>
    <property type="project" value="InterPro"/>
</dbReference>
<evidence type="ECO:0000256" key="4">
    <source>
        <dbReference type="ARBA" id="ARBA00022741"/>
    </source>
</evidence>
<proteinExistence type="inferred from homology"/>
<dbReference type="FunFam" id="2.30.22.10:FF:000002">
    <property type="entry name" value="GrpE protein homolog"/>
    <property type="match status" value="1"/>
</dbReference>
<evidence type="ECO:0000313" key="15">
    <source>
        <dbReference type="Proteomes" id="UP001085076"/>
    </source>
</evidence>
<comment type="subunit">
    <text evidence="9">Probable component of the PAM complex, at least composed of SSC1 (mtHsp70), MGE1, TIM44, PAM16/TIM16, PAM17 and PAM18/TIM14. Interacts with SSQ1.</text>
</comment>
<feature type="compositionally biased region" description="Polar residues" evidence="13">
    <location>
        <begin position="98"/>
        <end position="111"/>
    </location>
</feature>
<evidence type="ECO:0000256" key="5">
    <source>
        <dbReference type="ARBA" id="ARBA00022840"/>
    </source>
</evidence>
<dbReference type="GO" id="GO:0001405">
    <property type="term" value="C:PAM complex, Tim23 associated import motor"/>
    <property type="evidence" value="ECO:0007669"/>
    <property type="project" value="TreeGrafter"/>
</dbReference>
<dbReference type="Pfam" id="PF01025">
    <property type="entry name" value="GrpE"/>
    <property type="match status" value="1"/>
</dbReference>
<keyword evidence="6" id="KW-0809">Transit peptide</keyword>
<evidence type="ECO:0000256" key="2">
    <source>
        <dbReference type="ARBA" id="ARBA00009054"/>
    </source>
</evidence>
<evidence type="ECO:0000256" key="6">
    <source>
        <dbReference type="ARBA" id="ARBA00022946"/>
    </source>
</evidence>
<reference evidence="14" key="2">
    <citation type="journal article" date="2022" name="Hortic Res">
        <title>The genome of Dioscorea zingiberensis sheds light on the biosynthesis, origin and evolution of the medicinally important diosgenin saponins.</title>
        <authorList>
            <person name="Li Y."/>
            <person name="Tan C."/>
            <person name="Li Z."/>
            <person name="Guo J."/>
            <person name="Li S."/>
            <person name="Chen X."/>
            <person name="Wang C."/>
            <person name="Dai X."/>
            <person name="Yang H."/>
            <person name="Song W."/>
            <person name="Hou L."/>
            <person name="Xu J."/>
            <person name="Tong Z."/>
            <person name="Xu A."/>
            <person name="Yuan X."/>
            <person name="Wang W."/>
            <person name="Yang Q."/>
            <person name="Chen L."/>
            <person name="Sun Z."/>
            <person name="Wang K."/>
            <person name="Pan B."/>
            <person name="Chen J."/>
            <person name="Bao Y."/>
            <person name="Liu F."/>
            <person name="Qi X."/>
            <person name="Gang D.R."/>
            <person name="Wen J."/>
            <person name="Li J."/>
        </authorList>
    </citation>
    <scope>NUCLEOTIDE SEQUENCE</scope>
    <source>
        <strain evidence="14">Dzin_1.0</strain>
    </source>
</reference>
<keyword evidence="12" id="KW-0175">Coiled coil</keyword>
<keyword evidence="15" id="KW-1185">Reference proteome</keyword>
<evidence type="ECO:0000256" key="12">
    <source>
        <dbReference type="SAM" id="Coils"/>
    </source>
</evidence>
<evidence type="ECO:0000256" key="7">
    <source>
        <dbReference type="ARBA" id="ARBA00023128"/>
    </source>
</evidence>
<dbReference type="GO" id="GO:0006457">
    <property type="term" value="P:protein folding"/>
    <property type="evidence" value="ECO:0007669"/>
    <property type="project" value="InterPro"/>
</dbReference>
<keyword evidence="4" id="KW-0547">Nucleotide-binding</keyword>
<gene>
    <name evidence="14" type="ORF">J5N97_005347</name>
</gene>
<dbReference type="AlphaFoldDB" id="A0A9D5D7Y8"/>
<dbReference type="HAMAP" id="MF_01151">
    <property type="entry name" value="GrpE"/>
    <property type="match status" value="1"/>
</dbReference>
<protein>
    <recommendedName>
        <fullName evidence="10">GrpE protein homolog</fullName>
    </recommendedName>
</protein>
<dbReference type="EMBL" id="JAGGNH010000001">
    <property type="protein sequence ID" value="KAJ0986991.1"/>
    <property type="molecule type" value="Genomic_DNA"/>
</dbReference>
<evidence type="ECO:0000256" key="13">
    <source>
        <dbReference type="SAM" id="MobiDB-lite"/>
    </source>
</evidence>
<comment type="caution">
    <text evidence="14">The sequence shown here is derived from an EMBL/GenBank/DDBJ whole genome shotgun (WGS) entry which is preliminary data.</text>
</comment>
<evidence type="ECO:0000256" key="1">
    <source>
        <dbReference type="ARBA" id="ARBA00004305"/>
    </source>
</evidence>
<feature type="compositionally biased region" description="Basic and acidic residues" evidence="13">
    <location>
        <begin position="81"/>
        <end position="97"/>
    </location>
</feature>
<dbReference type="OrthoDB" id="201635at2759"/>
<evidence type="ECO:0000313" key="14">
    <source>
        <dbReference type="EMBL" id="KAJ0986991.1"/>
    </source>
</evidence>
<dbReference type="InterPro" id="IPR009012">
    <property type="entry name" value="GrpE_head"/>
</dbReference>
<dbReference type="CDD" id="cd00446">
    <property type="entry name" value="GrpE"/>
    <property type="match status" value="1"/>
</dbReference>
<sequence length="308" mass="34357">MASRVFARISRFSIGRHRLVFVSARQEPLQSLSNGFHTVSEWKSSPLSKFLPCGSRTMELGYFSPTNSRMCSFSSSASPQSDKDTKPTNDDSEHVSEDISQTESSEANGGSSAPEKTEDADAEPELTMEDLVKLVTEKEELLKLKHKEIEQMKDKVLRSYAEMENVLDRTKRESENSKKFAIQNFAKNLLDVADNLGRASSVVKESFLKIDSSKDSVGAVPLLKTLLEGVEMTDKQLSEVFKKFGVEKFDPINEHFDPNRHHAMFQVPDASKPPGTVAAVLKPGYMIYDRVLRPAEVGVTETADDKTE</sequence>
<dbReference type="GO" id="GO:0046872">
    <property type="term" value="F:metal ion binding"/>
    <property type="evidence" value="ECO:0007669"/>
    <property type="project" value="UniProtKB-KW"/>
</dbReference>
<comment type="subcellular location">
    <subcellularLocation>
        <location evidence="1 10">Mitochondrion matrix</location>
    </subcellularLocation>
</comment>
<keyword evidence="7 10" id="KW-0496">Mitochondrion</keyword>
<reference evidence="14" key="1">
    <citation type="submission" date="2021-03" db="EMBL/GenBank/DDBJ databases">
        <authorList>
            <person name="Li Z."/>
            <person name="Yang C."/>
        </authorList>
    </citation>
    <scope>NUCLEOTIDE SEQUENCE</scope>
    <source>
        <strain evidence="14">Dzin_1.0</strain>
        <tissue evidence="14">Leaf</tissue>
    </source>
</reference>
<evidence type="ECO:0000256" key="11">
    <source>
        <dbReference type="RuleBase" id="RU004478"/>
    </source>
</evidence>
<dbReference type="Proteomes" id="UP001085076">
    <property type="component" value="Miscellaneous, Linkage group lg01"/>
</dbReference>
<evidence type="ECO:0000256" key="10">
    <source>
        <dbReference type="RuleBase" id="RU000640"/>
    </source>
</evidence>
<keyword evidence="3" id="KW-0479">Metal-binding</keyword>
<keyword evidence="8 10" id="KW-0143">Chaperone</keyword>
<dbReference type="GO" id="GO:0051087">
    <property type="term" value="F:protein-folding chaperone binding"/>
    <property type="evidence" value="ECO:0007669"/>
    <property type="project" value="InterPro"/>
</dbReference>
<comment type="similarity">
    <text evidence="2 11">Belongs to the GrpE family.</text>
</comment>
<feature type="region of interest" description="Disordered" evidence="13">
    <location>
        <begin position="71"/>
        <end position="125"/>
    </location>
</feature>
<comment type="function">
    <text evidence="10">Essential component of the PAM complex, a complex required for the translocation of transit peptide-containing proteins from the inner membrane into the mitochondrial matrix in an ATP-dependent manner.</text>
</comment>
<dbReference type="Gene3D" id="3.90.20.20">
    <property type="match status" value="1"/>
</dbReference>
<dbReference type="GO" id="GO:0005524">
    <property type="term" value="F:ATP binding"/>
    <property type="evidence" value="ECO:0007669"/>
    <property type="project" value="UniProtKB-KW"/>
</dbReference>
<dbReference type="GO" id="GO:0030150">
    <property type="term" value="P:protein import into mitochondrial matrix"/>
    <property type="evidence" value="ECO:0007669"/>
    <property type="project" value="TreeGrafter"/>
</dbReference>
<dbReference type="SUPFAM" id="SSF58014">
    <property type="entry name" value="Coiled-coil domain of nucleotide exchange factor GrpE"/>
    <property type="match status" value="1"/>
</dbReference>
<dbReference type="PRINTS" id="PR00773">
    <property type="entry name" value="GRPEPROTEIN"/>
</dbReference>
<evidence type="ECO:0000256" key="8">
    <source>
        <dbReference type="ARBA" id="ARBA00023186"/>
    </source>
</evidence>
<accession>A0A9D5D7Y8</accession>
<feature type="coiled-coil region" evidence="12">
    <location>
        <begin position="135"/>
        <end position="173"/>
    </location>
</feature>
<dbReference type="InterPro" id="IPR000740">
    <property type="entry name" value="GrpE"/>
</dbReference>
<dbReference type="InterPro" id="IPR013805">
    <property type="entry name" value="GrpE_CC"/>
</dbReference>
<evidence type="ECO:0000256" key="3">
    <source>
        <dbReference type="ARBA" id="ARBA00022723"/>
    </source>
</evidence>
<dbReference type="PROSITE" id="PS01071">
    <property type="entry name" value="GRPE"/>
    <property type="match status" value="1"/>
</dbReference>
<keyword evidence="5" id="KW-0067">ATP-binding</keyword>
<dbReference type="GO" id="GO:0000774">
    <property type="term" value="F:adenyl-nucleotide exchange factor activity"/>
    <property type="evidence" value="ECO:0007669"/>
    <property type="project" value="InterPro"/>
</dbReference>
<dbReference type="GO" id="GO:0051082">
    <property type="term" value="F:unfolded protein binding"/>
    <property type="evidence" value="ECO:0007669"/>
    <property type="project" value="TreeGrafter"/>
</dbReference>
<dbReference type="PANTHER" id="PTHR21237:SF23">
    <property type="entry name" value="GRPE PROTEIN HOMOLOG, MITOCHONDRIAL"/>
    <property type="match status" value="1"/>
</dbReference>
<feature type="compositionally biased region" description="Polar residues" evidence="13">
    <location>
        <begin position="71"/>
        <end position="80"/>
    </location>
</feature>
<dbReference type="Gene3D" id="2.30.22.10">
    <property type="entry name" value="Head domain of nucleotide exchange factor GrpE"/>
    <property type="match status" value="1"/>
</dbReference>
<dbReference type="SUPFAM" id="SSF51064">
    <property type="entry name" value="Head domain of nucleotide exchange factor GrpE"/>
    <property type="match status" value="1"/>
</dbReference>
<name>A0A9D5D7Y8_9LILI</name>